<dbReference type="eggNOG" id="KOG4210">
    <property type="taxonomic scope" value="Eukaryota"/>
</dbReference>
<keyword evidence="2" id="KW-0539">Nucleus</keyword>
<evidence type="ECO:0000256" key="3">
    <source>
        <dbReference type="SAM" id="MobiDB-lite"/>
    </source>
</evidence>
<dbReference type="GO" id="GO:0005634">
    <property type="term" value="C:nucleus"/>
    <property type="evidence" value="ECO:0007669"/>
    <property type="project" value="UniProtKB-SubCell"/>
</dbReference>
<sequence length="228" mass="24797">MEVLLGPPTFSIEVPPPSAFSGVSLPSENPSAAEAQNLARSGFLRSGSGSSIGENSSESSSSIGVPDGDSDDDGGGDEVQSKPKEGGLCGLESLEKALPIKRGLSSHFSGKSKSFANLSEVIQVKDLEKPENPFNKRRRILMASKWSRKKASFYNWPNPKSMPLLALNENDEQKQEEDGKDSGEESDEEDEGKGGRRRNLGQRFHDGKLVNGFKFKSCFDLQECEQQQ</sequence>
<proteinExistence type="predicted"/>
<gene>
    <name evidence="5" type="primary">LOC103503753</name>
</gene>
<evidence type="ECO:0000313" key="5">
    <source>
        <dbReference type="RefSeq" id="XP_008466301.2"/>
    </source>
</evidence>
<evidence type="ECO:0000256" key="2">
    <source>
        <dbReference type="ARBA" id="ARBA00023242"/>
    </source>
</evidence>
<protein>
    <submittedName>
        <fullName evidence="5">KID-containing protein 1-like</fullName>
    </submittedName>
</protein>
<feature type="compositionally biased region" description="Basic and acidic residues" evidence="3">
    <location>
        <begin position="171"/>
        <end position="183"/>
    </location>
</feature>
<evidence type="ECO:0000256" key="1">
    <source>
        <dbReference type="ARBA" id="ARBA00004123"/>
    </source>
</evidence>
<dbReference type="GO" id="GO:0006950">
    <property type="term" value="P:response to stress"/>
    <property type="evidence" value="ECO:0007669"/>
    <property type="project" value="UniProtKB-ARBA"/>
</dbReference>
<dbReference type="InParanoid" id="A0A1S3CQX1"/>
<accession>A0A1S3CQX1</accession>
<dbReference type="PANTHER" id="PTHR33172:SF91">
    <property type="entry name" value="PROTEIN OXIDATIVE STRESS 3 LIKE 5"/>
    <property type="match status" value="1"/>
</dbReference>
<reference evidence="5" key="1">
    <citation type="submission" date="2025-08" db="UniProtKB">
        <authorList>
            <consortium name="RefSeq"/>
        </authorList>
    </citation>
    <scope>IDENTIFICATION</scope>
    <source>
        <tissue evidence="5">Stem</tissue>
    </source>
</reference>
<dbReference type="InterPro" id="IPR051992">
    <property type="entry name" value="OxStress_Response_Reg"/>
</dbReference>
<keyword evidence="4" id="KW-1185">Reference proteome</keyword>
<dbReference type="Proteomes" id="UP001652600">
    <property type="component" value="Chromosome 4"/>
</dbReference>
<dbReference type="RefSeq" id="XP_008466301.2">
    <property type="nucleotide sequence ID" value="XM_008468079.3"/>
</dbReference>
<dbReference type="AlphaFoldDB" id="A0A1S3CQX1"/>
<organism evidence="4 5">
    <name type="scientific">Cucumis melo</name>
    <name type="common">Muskmelon</name>
    <dbReference type="NCBI Taxonomy" id="3656"/>
    <lineage>
        <taxon>Eukaryota</taxon>
        <taxon>Viridiplantae</taxon>
        <taxon>Streptophyta</taxon>
        <taxon>Embryophyta</taxon>
        <taxon>Tracheophyta</taxon>
        <taxon>Spermatophyta</taxon>
        <taxon>Magnoliopsida</taxon>
        <taxon>eudicotyledons</taxon>
        <taxon>Gunneridae</taxon>
        <taxon>Pentapetalae</taxon>
        <taxon>rosids</taxon>
        <taxon>fabids</taxon>
        <taxon>Cucurbitales</taxon>
        <taxon>Cucurbitaceae</taxon>
        <taxon>Benincaseae</taxon>
        <taxon>Cucumis</taxon>
    </lineage>
</organism>
<dbReference type="PANTHER" id="PTHR33172">
    <property type="entry name" value="OS08G0516900 PROTEIN"/>
    <property type="match status" value="1"/>
</dbReference>
<feature type="region of interest" description="Disordered" evidence="3">
    <location>
        <begin position="152"/>
        <end position="203"/>
    </location>
</feature>
<feature type="region of interest" description="Disordered" evidence="3">
    <location>
        <begin position="1"/>
        <end position="90"/>
    </location>
</feature>
<dbReference type="Gramene" id="MELO3C003623.2.1">
    <property type="protein sequence ID" value="MELO3C003623.2.1"/>
    <property type="gene ID" value="MELO3C003623.2"/>
</dbReference>
<name>A0A1S3CQX1_CUCME</name>
<dbReference type="GeneID" id="103503753"/>
<dbReference type="KEGG" id="cmo:103503753"/>
<comment type="subcellular location">
    <subcellularLocation>
        <location evidence="1">Nucleus</location>
    </subcellularLocation>
</comment>
<feature type="compositionally biased region" description="Low complexity" evidence="3">
    <location>
        <begin position="41"/>
        <end position="67"/>
    </location>
</feature>
<evidence type="ECO:0000313" key="4">
    <source>
        <dbReference type="Proteomes" id="UP001652600"/>
    </source>
</evidence>